<evidence type="ECO:0000313" key="1">
    <source>
        <dbReference type="EMBL" id="GIJ45412.1"/>
    </source>
</evidence>
<name>A0A8J3YJG6_9ACTN</name>
<keyword evidence="2" id="KW-1185">Reference proteome</keyword>
<sequence length="66" mass="6940">MVRRHGVGDTFRFTELSTRRLVRTIGPLLGAGPARRAALLAQRLLEENGASAAATVVERTAAGPGV</sequence>
<comment type="caution">
    <text evidence="1">The sequence shown here is derived from an EMBL/GenBank/DDBJ whole genome shotgun (WGS) entry which is preliminary data.</text>
</comment>
<dbReference type="SUPFAM" id="SSF53756">
    <property type="entry name" value="UDP-Glycosyltransferase/glycogen phosphorylase"/>
    <property type="match status" value="1"/>
</dbReference>
<gene>
    <name evidence="1" type="ORF">Val02_22980</name>
</gene>
<evidence type="ECO:0000313" key="2">
    <source>
        <dbReference type="Proteomes" id="UP000619260"/>
    </source>
</evidence>
<organism evidence="1 2">
    <name type="scientific">Virgisporangium aliadipatigenens</name>
    <dbReference type="NCBI Taxonomy" id="741659"/>
    <lineage>
        <taxon>Bacteria</taxon>
        <taxon>Bacillati</taxon>
        <taxon>Actinomycetota</taxon>
        <taxon>Actinomycetes</taxon>
        <taxon>Micromonosporales</taxon>
        <taxon>Micromonosporaceae</taxon>
        <taxon>Virgisporangium</taxon>
    </lineage>
</organism>
<proteinExistence type="predicted"/>
<dbReference type="AlphaFoldDB" id="A0A8J3YJG6"/>
<protein>
    <submittedName>
        <fullName evidence="1">Uncharacterized protein</fullName>
    </submittedName>
</protein>
<dbReference type="EMBL" id="BOPF01000007">
    <property type="protein sequence ID" value="GIJ45412.1"/>
    <property type="molecule type" value="Genomic_DNA"/>
</dbReference>
<reference evidence="1" key="1">
    <citation type="submission" date="2021-01" db="EMBL/GenBank/DDBJ databases">
        <title>Whole genome shotgun sequence of Virgisporangium aliadipatigenens NBRC 105644.</title>
        <authorList>
            <person name="Komaki H."/>
            <person name="Tamura T."/>
        </authorList>
    </citation>
    <scope>NUCLEOTIDE SEQUENCE</scope>
    <source>
        <strain evidence="1">NBRC 105644</strain>
    </source>
</reference>
<accession>A0A8J3YJG6</accession>
<dbReference type="Proteomes" id="UP000619260">
    <property type="component" value="Unassembled WGS sequence"/>
</dbReference>